<evidence type="ECO:0000313" key="9">
    <source>
        <dbReference type="EMBL" id="QPD00084.1"/>
    </source>
</evidence>
<dbReference type="SMART" id="SM00387">
    <property type="entry name" value="HATPase_c"/>
    <property type="match status" value="1"/>
</dbReference>
<feature type="domain" description="Histidine kinase" evidence="8">
    <location>
        <begin position="243"/>
        <end position="459"/>
    </location>
</feature>
<dbReference type="InterPro" id="IPR036890">
    <property type="entry name" value="HATPase_C_sf"/>
</dbReference>
<dbReference type="PRINTS" id="PR00344">
    <property type="entry name" value="BCTRLSENSOR"/>
</dbReference>
<dbReference type="GO" id="GO:0000155">
    <property type="term" value="F:phosphorelay sensor kinase activity"/>
    <property type="evidence" value="ECO:0007669"/>
    <property type="project" value="InterPro"/>
</dbReference>
<keyword evidence="10" id="KW-1185">Reference proteome</keyword>
<dbReference type="RefSeq" id="WP_200983878.1">
    <property type="nucleotide sequence ID" value="NZ_CP064654.1"/>
</dbReference>
<dbReference type="InterPro" id="IPR050736">
    <property type="entry name" value="Sensor_HK_Regulatory"/>
</dbReference>
<dbReference type="PROSITE" id="PS50109">
    <property type="entry name" value="HIS_KIN"/>
    <property type="match status" value="1"/>
</dbReference>
<evidence type="ECO:0000256" key="3">
    <source>
        <dbReference type="ARBA" id="ARBA00022553"/>
    </source>
</evidence>
<dbReference type="InterPro" id="IPR004358">
    <property type="entry name" value="Sig_transdc_His_kin-like_C"/>
</dbReference>
<dbReference type="EMBL" id="CP064654">
    <property type="protein sequence ID" value="QPD00084.1"/>
    <property type="molecule type" value="Genomic_DNA"/>
</dbReference>
<keyword evidence="6" id="KW-0902">Two-component regulatory system</keyword>
<reference evidence="9 10" key="1">
    <citation type="submission" date="2020-11" db="EMBL/GenBank/DDBJ databases">
        <title>The genome sequence of Erythrobacter sp. 6D36.</title>
        <authorList>
            <person name="Liu Y."/>
        </authorList>
    </citation>
    <scope>NUCLEOTIDE SEQUENCE [LARGE SCALE GENOMIC DNA]</scope>
    <source>
        <strain evidence="9 10">6D36</strain>
    </source>
</reference>
<name>A0A7S8ITE9_9SPHN</name>
<keyword evidence="5 9" id="KW-0418">Kinase</keyword>
<gene>
    <name evidence="9" type="ORF">IRL76_06010</name>
</gene>
<dbReference type="Gene3D" id="1.10.287.130">
    <property type="match status" value="1"/>
</dbReference>
<dbReference type="AlphaFoldDB" id="A0A7S8ITE9"/>
<comment type="catalytic activity">
    <reaction evidence="1">
        <text>ATP + protein L-histidine = ADP + protein N-phospho-L-histidine.</text>
        <dbReference type="EC" id="2.7.13.3"/>
    </reaction>
</comment>
<evidence type="ECO:0000256" key="6">
    <source>
        <dbReference type="ARBA" id="ARBA00023012"/>
    </source>
</evidence>
<dbReference type="Proteomes" id="UP000594459">
    <property type="component" value="Chromosome"/>
</dbReference>
<evidence type="ECO:0000313" key="10">
    <source>
        <dbReference type="Proteomes" id="UP000594459"/>
    </source>
</evidence>
<dbReference type="SUPFAM" id="SSF47384">
    <property type="entry name" value="Homodimeric domain of signal transducing histidine kinase"/>
    <property type="match status" value="1"/>
</dbReference>
<keyword evidence="3" id="KW-0597">Phosphoprotein</keyword>
<dbReference type="InterPro" id="IPR036097">
    <property type="entry name" value="HisK_dim/P_sf"/>
</dbReference>
<dbReference type="InterPro" id="IPR005467">
    <property type="entry name" value="His_kinase_dom"/>
</dbReference>
<evidence type="ECO:0000256" key="2">
    <source>
        <dbReference type="ARBA" id="ARBA00012438"/>
    </source>
</evidence>
<evidence type="ECO:0000256" key="5">
    <source>
        <dbReference type="ARBA" id="ARBA00022777"/>
    </source>
</evidence>
<sequence length="482" mass="52211">MTTVGTRYIAHGRADAEGRLVEAQEPLAGLQEACGGRVGETIAVPELRSLVEKARHYGLRLARQFSAVDGDNRITAWVELAPEFDEQGNFAACAIDVVNWNSEELPPENELDAARRRVEINRHLADCTARLDPKQGILSVVTEAQDLAQFVEATREAIGRPWTDFVTLPGNSHEQPLHWRLLDGARCQIEGSGREWTAHLEPLGQMEPGSAGFVLYLTASSPEPVTGESASPSGIEGASFGRDLTPVLRQPINRIIANAETIRTKLAGPIADEYSSYAADIATAAQHLLALIDDLSDLEVVESDEFVTAPDRIELADVARRACGILGVRAQEKGITLVPPVEGESQLAIAEFRRVLQILLNLVGNAIRYSPDQSQVWIRLDRVGNRALITVADQGMGLDQNQQSKVFEKFERLGRSGDGGSGLGLYISRRIARAMDGDLTVESAPGQGARFTLSVPAADDMRGEMRDGPGKDVPRADDENGG</sequence>
<dbReference type="PANTHER" id="PTHR43711:SF26">
    <property type="entry name" value="SENSOR HISTIDINE KINASE RCSC"/>
    <property type="match status" value="1"/>
</dbReference>
<dbReference type="SUPFAM" id="SSF55874">
    <property type="entry name" value="ATPase domain of HSP90 chaperone/DNA topoisomerase II/histidine kinase"/>
    <property type="match status" value="1"/>
</dbReference>
<feature type="region of interest" description="Disordered" evidence="7">
    <location>
        <begin position="453"/>
        <end position="482"/>
    </location>
</feature>
<keyword evidence="4" id="KW-0808">Transferase</keyword>
<feature type="compositionally biased region" description="Basic and acidic residues" evidence="7">
    <location>
        <begin position="459"/>
        <end position="482"/>
    </location>
</feature>
<dbReference type="PANTHER" id="PTHR43711">
    <property type="entry name" value="TWO-COMPONENT HISTIDINE KINASE"/>
    <property type="match status" value="1"/>
</dbReference>
<dbReference type="EC" id="2.7.13.3" evidence="2"/>
<evidence type="ECO:0000256" key="1">
    <source>
        <dbReference type="ARBA" id="ARBA00000085"/>
    </source>
</evidence>
<dbReference type="CDD" id="cd00082">
    <property type="entry name" value="HisKA"/>
    <property type="match status" value="1"/>
</dbReference>
<organism evidence="9 10">
    <name type="scientific">Qipengyuania soli</name>
    <dbReference type="NCBI Taxonomy" id="2782568"/>
    <lineage>
        <taxon>Bacteria</taxon>
        <taxon>Pseudomonadati</taxon>
        <taxon>Pseudomonadota</taxon>
        <taxon>Alphaproteobacteria</taxon>
        <taxon>Sphingomonadales</taxon>
        <taxon>Erythrobacteraceae</taxon>
        <taxon>Qipengyuania</taxon>
    </lineage>
</organism>
<evidence type="ECO:0000259" key="8">
    <source>
        <dbReference type="PROSITE" id="PS50109"/>
    </source>
</evidence>
<accession>A0A7S8ITE9</accession>
<dbReference type="Gene3D" id="3.30.565.10">
    <property type="entry name" value="Histidine kinase-like ATPase, C-terminal domain"/>
    <property type="match status" value="1"/>
</dbReference>
<protein>
    <recommendedName>
        <fullName evidence="2">histidine kinase</fullName>
        <ecNumber evidence="2">2.7.13.3</ecNumber>
    </recommendedName>
</protein>
<dbReference type="InterPro" id="IPR003594">
    <property type="entry name" value="HATPase_dom"/>
</dbReference>
<dbReference type="KEGG" id="qso:IRL76_06010"/>
<evidence type="ECO:0000256" key="4">
    <source>
        <dbReference type="ARBA" id="ARBA00022679"/>
    </source>
</evidence>
<dbReference type="InterPro" id="IPR003661">
    <property type="entry name" value="HisK_dim/P_dom"/>
</dbReference>
<evidence type="ECO:0000256" key="7">
    <source>
        <dbReference type="SAM" id="MobiDB-lite"/>
    </source>
</evidence>
<proteinExistence type="predicted"/>
<dbReference type="Pfam" id="PF02518">
    <property type="entry name" value="HATPase_c"/>
    <property type="match status" value="1"/>
</dbReference>